<protein>
    <submittedName>
        <fullName evidence="5">Probable phosphoglycerate mutase</fullName>
    </submittedName>
</protein>
<dbReference type="SMART" id="SM00855">
    <property type="entry name" value="PGAM"/>
    <property type="match status" value="1"/>
</dbReference>
<proteinExistence type="predicted"/>
<dbReference type="EMBL" id="FQXH01000034">
    <property type="protein sequence ID" value="SHH50023.1"/>
    <property type="molecule type" value="Genomic_DNA"/>
</dbReference>
<keyword evidence="2" id="KW-0413">Isomerase</keyword>
<evidence type="ECO:0000256" key="2">
    <source>
        <dbReference type="ARBA" id="ARBA00023235"/>
    </source>
</evidence>
<dbReference type="RefSeq" id="WP_072726325.1">
    <property type="nucleotide sequence ID" value="NZ_FQXH01000034.1"/>
</dbReference>
<feature type="binding site" evidence="4">
    <location>
        <position position="58"/>
    </location>
    <ligand>
        <name>substrate</name>
    </ligand>
</feature>
<dbReference type="InterPro" id="IPR050275">
    <property type="entry name" value="PGM_Phosphatase"/>
</dbReference>
<accession>A0A1M5TI37</accession>
<evidence type="ECO:0000256" key="3">
    <source>
        <dbReference type="PIRSR" id="PIRSR613078-1"/>
    </source>
</evidence>
<dbReference type="PANTHER" id="PTHR48100">
    <property type="entry name" value="BROAD-SPECIFICITY PHOSPHATASE YOR283W-RELATED"/>
    <property type="match status" value="1"/>
</dbReference>
<dbReference type="PANTHER" id="PTHR48100:SF1">
    <property type="entry name" value="HISTIDINE PHOSPHATASE FAMILY PROTEIN-RELATED"/>
    <property type="match status" value="1"/>
</dbReference>
<dbReference type="PROSITE" id="PS00175">
    <property type="entry name" value="PG_MUTASE"/>
    <property type="match status" value="1"/>
</dbReference>
<dbReference type="SUPFAM" id="SSF53254">
    <property type="entry name" value="Phosphoglycerate mutase-like"/>
    <property type="match status" value="1"/>
</dbReference>
<dbReference type="PIRSF" id="PIRSF000709">
    <property type="entry name" value="6PFK_2-Ptase"/>
    <property type="match status" value="1"/>
</dbReference>
<feature type="binding site" evidence="4">
    <location>
        <begin position="8"/>
        <end position="15"/>
    </location>
    <ligand>
        <name>substrate</name>
    </ligand>
</feature>
<dbReference type="InterPro" id="IPR029033">
    <property type="entry name" value="His_PPase_superfam"/>
</dbReference>
<dbReference type="AlphaFoldDB" id="A0A1M5TI37"/>
<reference evidence="6" key="1">
    <citation type="submission" date="2016-11" db="EMBL/GenBank/DDBJ databases">
        <authorList>
            <person name="Varghese N."/>
            <person name="Submissions S."/>
        </authorList>
    </citation>
    <scope>NUCLEOTIDE SEQUENCE [LARGE SCALE GENOMIC DNA]</scope>
    <source>
        <strain evidence="6">DSM 15285</strain>
    </source>
</reference>
<dbReference type="STRING" id="1123350.SAMN02744040_02169"/>
<dbReference type="InterPro" id="IPR001345">
    <property type="entry name" value="PG/BPGM_mutase_AS"/>
</dbReference>
<feature type="active site" description="Tele-phosphohistidine intermediate" evidence="3">
    <location>
        <position position="9"/>
    </location>
</feature>
<dbReference type="InterPro" id="IPR013078">
    <property type="entry name" value="His_Pase_superF_clade-1"/>
</dbReference>
<gene>
    <name evidence="5" type="ORF">SAMN02744040_02169</name>
</gene>
<dbReference type="Pfam" id="PF00300">
    <property type="entry name" value="His_Phos_1"/>
    <property type="match status" value="1"/>
</dbReference>
<dbReference type="Proteomes" id="UP000242520">
    <property type="component" value="Unassembled WGS sequence"/>
</dbReference>
<evidence type="ECO:0000256" key="1">
    <source>
        <dbReference type="ARBA" id="ARBA00023152"/>
    </source>
</evidence>
<dbReference type="GO" id="GO:0016791">
    <property type="term" value="F:phosphatase activity"/>
    <property type="evidence" value="ECO:0007669"/>
    <property type="project" value="TreeGrafter"/>
</dbReference>
<name>A0A1M5TI37_9FIRM</name>
<dbReference type="GO" id="GO:0005737">
    <property type="term" value="C:cytoplasm"/>
    <property type="evidence" value="ECO:0007669"/>
    <property type="project" value="TreeGrafter"/>
</dbReference>
<organism evidence="5 6">
    <name type="scientific">Tepidibacter thalassicus DSM 15285</name>
    <dbReference type="NCBI Taxonomy" id="1123350"/>
    <lineage>
        <taxon>Bacteria</taxon>
        <taxon>Bacillati</taxon>
        <taxon>Bacillota</taxon>
        <taxon>Clostridia</taxon>
        <taxon>Peptostreptococcales</taxon>
        <taxon>Peptostreptococcaceae</taxon>
        <taxon>Tepidibacter</taxon>
    </lineage>
</organism>
<keyword evidence="1" id="KW-0324">Glycolysis</keyword>
<keyword evidence="6" id="KW-1185">Reference proteome</keyword>
<evidence type="ECO:0000256" key="4">
    <source>
        <dbReference type="PIRSR" id="PIRSR613078-2"/>
    </source>
</evidence>
<feature type="active site" description="Proton donor/acceptor" evidence="3">
    <location>
        <position position="82"/>
    </location>
</feature>
<evidence type="ECO:0000313" key="6">
    <source>
        <dbReference type="Proteomes" id="UP000242520"/>
    </source>
</evidence>
<sequence>MNKFFIVRHGQTEWNIQGKTQGHGNSSLTEKGKEETKKLAIKLSKYNIDYIYSSDLGRTMETSNIISSVLQKEVIYDKNLREINFGKWEGLTIDEIKNQYSDIYKIWRNEPHNALIPDAENLISLKERLLKCINSLNKKHRNSNILLVSHGMSIKVLLLSLLGSDLSNLYRIKQDNTALNIVEFRDYGPVIIKINDTSHLEGE</sequence>
<dbReference type="OrthoDB" id="9781415at2"/>
<dbReference type="Gene3D" id="3.40.50.1240">
    <property type="entry name" value="Phosphoglycerate mutase-like"/>
    <property type="match status" value="1"/>
</dbReference>
<evidence type="ECO:0000313" key="5">
    <source>
        <dbReference type="EMBL" id="SHH50023.1"/>
    </source>
</evidence>
<dbReference type="CDD" id="cd07067">
    <property type="entry name" value="HP_PGM_like"/>
    <property type="match status" value="1"/>
</dbReference>